<comment type="subcellular location">
    <subcellularLocation>
        <location evidence="1">Nucleus</location>
    </subcellularLocation>
</comment>
<keyword evidence="9" id="KW-1185">Reference proteome</keyword>
<name>A0A9P3LBI7_9APHY</name>
<keyword evidence="5" id="KW-0539">Nucleus</keyword>
<keyword evidence="2" id="KW-0805">Transcription regulation</keyword>
<dbReference type="Gene3D" id="4.10.280.10">
    <property type="entry name" value="Helix-loop-helix DNA-binding domain"/>
    <property type="match status" value="1"/>
</dbReference>
<keyword evidence="4" id="KW-0804">Transcription</keyword>
<dbReference type="GO" id="GO:0000978">
    <property type="term" value="F:RNA polymerase II cis-regulatory region sequence-specific DNA binding"/>
    <property type="evidence" value="ECO:0007669"/>
    <property type="project" value="TreeGrafter"/>
</dbReference>
<dbReference type="AlphaFoldDB" id="A0A9P3LBI7"/>
<evidence type="ECO:0000259" key="7">
    <source>
        <dbReference type="PROSITE" id="PS50888"/>
    </source>
</evidence>
<dbReference type="GO" id="GO:0046983">
    <property type="term" value="F:protein dimerization activity"/>
    <property type="evidence" value="ECO:0007669"/>
    <property type="project" value="InterPro"/>
</dbReference>
<accession>A0A9P3LBI7</accession>
<dbReference type="EMBL" id="BPQB01000010">
    <property type="protein sequence ID" value="GJE88599.1"/>
    <property type="molecule type" value="Genomic_DNA"/>
</dbReference>
<dbReference type="Proteomes" id="UP000703269">
    <property type="component" value="Unassembled WGS sequence"/>
</dbReference>
<comment type="caution">
    <text evidence="8">The sequence shown here is derived from an EMBL/GenBank/DDBJ whole genome shotgun (WGS) entry which is preliminary data.</text>
</comment>
<dbReference type="PROSITE" id="PS50888">
    <property type="entry name" value="BHLH"/>
    <property type="match status" value="1"/>
</dbReference>
<feature type="compositionally biased region" description="Low complexity" evidence="6">
    <location>
        <begin position="221"/>
        <end position="235"/>
    </location>
</feature>
<evidence type="ECO:0000256" key="3">
    <source>
        <dbReference type="ARBA" id="ARBA00023125"/>
    </source>
</evidence>
<evidence type="ECO:0000256" key="1">
    <source>
        <dbReference type="ARBA" id="ARBA00004123"/>
    </source>
</evidence>
<evidence type="ECO:0000313" key="9">
    <source>
        <dbReference type="Proteomes" id="UP000703269"/>
    </source>
</evidence>
<reference evidence="8 9" key="1">
    <citation type="submission" date="2021-08" db="EMBL/GenBank/DDBJ databases">
        <title>Draft Genome Sequence of Phanerochaete sordida strain YK-624.</title>
        <authorList>
            <person name="Mori T."/>
            <person name="Dohra H."/>
            <person name="Suzuki T."/>
            <person name="Kawagishi H."/>
            <person name="Hirai H."/>
        </authorList>
    </citation>
    <scope>NUCLEOTIDE SEQUENCE [LARGE SCALE GENOMIC DNA]</scope>
    <source>
        <strain evidence="8 9">YK-624</strain>
    </source>
</reference>
<dbReference type="SUPFAM" id="SSF47459">
    <property type="entry name" value="HLH, helix-loop-helix DNA-binding domain"/>
    <property type="match status" value="1"/>
</dbReference>
<dbReference type="InterPro" id="IPR052207">
    <property type="entry name" value="Max-like/E-box_TFs"/>
</dbReference>
<evidence type="ECO:0000256" key="2">
    <source>
        <dbReference type="ARBA" id="ARBA00023015"/>
    </source>
</evidence>
<feature type="compositionally biased region" description="Basic and acidic residues" evidence="6">
    <location>
        <begin position="309"/>
        <end position="323"/>
    </location>
</feature>
<keyword evidence="3" id="KW-0238">DNA-binding</keyword>
<dbReference type="InterPro" id="IPR011598">
    <property type="entry name" value="bHLH_dom"/>
</dbReference>
<organism evidence="8 9">
    <name type="scientific">Phanerochaete sordida</name>
    <dbReference type="NCBI Taxonomy" id="48140"/>
    <lineage>
        <taxon>Eukaryota</taxon>
        <taxon>Fungi</taxon>
        <taxon>Dikarya</taxon>
        <taxon>Basidiomycota</taxon>
        <taxon>Agaricomycotina</taxon>
        <taxon>Agaricomycetes</taxon>
        <taxon>Polyporales</taxon>
        <taxon>Phanerochaetaceae</taxon>
        <taxon>Phanerochaete</taxon>
    </lineage>
</organism>
<dbReference type="PANTHER" id="PTHR15741:SF27">
    <property type="entry name" value="TRANSCRIPTION FACTOR AP-4"/>
    <property type="match status" value="1"/>
</dbReference>
<proteinExistence type="predicted"/>
<feature type="region of interest" description="Disordered" evidence="6">
    <location>
        <begin position="100"/>
        <end position="265"/>
    </location>
</feature>
<gene>
    <name evidence="8" type="ORF">PsYK624_046820</name>
</gene>
<dbReference type="GO" id="GO:0005634">
    <property type="term" value="C:nucleus"/>
    <property type="evidence" value="ECO:0007669"/>
    <property type="project" value="UniProtKB-SubCell"/>
</dbReference>
<feature type="domain" description="BHLH" evidence="7">
    <location>
        <begin position="252"/>
        <end position="340"/>
    </location>
</feature>
<dbReference type="GO" id="GO:0000981">
    <property type="term" value="F:DNA-binding transcription factor activity, RNA polymerase II-specific"/>
    <property type="evidence" value="ECO:0007669"/>
    <property type="project" value="TreeGrafter"/>
</dbReference>
<evidence type="ECO:0000256" key="4">
    <source>
        <dbReference type="ARBA" id="ARBA00023163"/>
    </source>
</evidence>
<dbReference type="InterPro" id="IPR036638">
    <property type="entry name" value="HLH_DNA-bd_sf"/>
</dbReference>
<feature type="compositionally biased region" description="Low complexity" evidence="6">
    <location>
        <begin position="146"/>
        <end position="179"/>
    </location>
</feature>
<evidence type="ECO:0000256" key="5">
    <source>
        <dbReference type="ARBA" id="ARBA00023242"/>
    </source>
</evidence>
<dbReference type="Pfam" id="PF00010">
    <property type="entry name" value="HLH"/>
    <property type="match status" value="1"/>
</dbReference>
<evidence type="ECO:0000313" key="8">
    <source>
        <dbReference type="EMBL" id="GJE88599.1"/>
    </source>
</evidence>
<feature type="compositionally biased region" description="Basic and acidic residues" evidence="6">
    <location>
        <begin position="290"/>
        <end position="301"/>
    </location>
</feature>
<dbReference type="PANTHER" id="PTHR15741">
    <property type="entry name" value="BASIC HELIX-LOOP-HELIX ZIP TRANSCRIPTION FACTOR"/>
    <property type="match status" value="1"/>
</dbReference>
<protein>
    <submittedName>
        <fullName evidence="8">BHLH domain-containing protein</fullName>
    </submittedName>
</protein>
<sequence length="402" mass="43338">MALLTHSETLAFNGFLSSIDFGDALEWSGITPDKLPLIPSQGKEAALAKATKDLMSLEATIRHDEQEISPHHKQQLDVVSSSWPGLPEELAHQQQQGYTYGFNVNSSSRPSRRSTLSGEQRRPSPHDIFAPSPTSHSPAFFDTPGSSSSSYPSSETQASGSRPSPFAAASAPAALNRSRSGSKRSLADSDWPGASAKRRRPSVLAEQPGSPALDAARARSARASSVSSNTTVGGTPRDAEAAPKPALLSPSQKRANHIQSEQKRRANIRKGYEALCEVVPALRDAIRAEDERARAAEDDSRKRKKKAKNGADESEKPDGRAGPKSENVVLSKTIDHLNELLAERMTLTARLHQARAALMPGHPALHYMPNHVDDKGVPLWEREWTGGTGWGDAEDDAGDDDS</sequence>
<evidence type="ECO:0000256" key="6">
    <source>
        <dbReference type="SAM" id="MobiDB-lite"/>
    </source>
</evidence>
<feature type="region of interest" description="Disordered" evidence="6">
    <location>
        <begin position="290"/>
        <end position="327"/>
    </location>
</feature>
<dbReference type="OrthoDB" id="5778525at2759"/>
<feature type="compositionally biased region" description="Polar residues" evidence="6">
    <location>
        <begin position="249"/>
        <end position="259"/>
    </location>
</feature>